<dbReference type="InterPro" id="IPR012337">
    <property type="entry name" value="RNaseH-like_sf"/>
</dbReference>
<dbReference type="Gramene" id="C.cajan_42003.t">
    <property type="protein sequence ID" value="C.cajan_42003.t"/>
    <property type="gene ID" value="C.cajan_42003"/>
</dbReference>
<dbReference type="GO" id="GO:0004519">
    <property type="term" value="F:endonuclease activity"/>
    <property type="evidence" value="ECO:0007669"/>
    <property type="project" value="UniProtKB-KW"/>
</dbReference>
<dbReference type="Gene3D" id="1.10.340.70">
    <property type="match status" value="1"/>
</dbReference>
<sequence>MLERLAGQAYYCFLDGFSGYNQIVVDLEDQEKTAFTCPFGVFAYRKMPFGLCNAPATFQRCMLAIFFDLVEKCIEVFMDDFSVFGSSFDTCLGNLDTVLKRCVETNLVLNWEKCHFMVTEGIVLGHKISCRGIEVDKAKIEVIEKLPPPVNVKGIRSFLGHVGFYRRFIEDFSKIAKPLRNLLNKDTPFKFDARCLSAFETLKNKLISAPMITAPNWQFGFELMCDANDYAIGAVLGQRKEKVFHVIHYASKVLNDTQANYATTKKELLAIVYALEKFRAYLIGSKIIVFTDHAAIKYLLTKSDSKPRLIRWILLLQEFDLEIKDKKGCENNVADHLSRLVNNEVTTLEPELSEEFLDEKLLSIQERPWFADMANFKAAGVIPEDLNWHQRKKMINDAKLYVWDDPHLFKIGADNLLRRCVTKEEAKDILWHCHNSPYGGHFNGERTAAKVLQSGFFWPTLFKDAHEYVQRCDSCQRSGTISKRHEMPLQNIQEVEVFDCWGIDFIGPLPTSFSNEYILLAVEYVSRWVEAIPTQKADAKTVIKFLKKNIFCRFGTPRVLISDGGSHFCNAQLKKALEHYGRILEKTIATSRKDWASKLDEALWGYRTAFKTPTSLSPFQLVYGKACHLPVELEHKAFWALKLLNFDPKSCGEKRKSQLHELEEMRLNAYQSSRQYKERVKAYHDKKILKRDFRPGQSVLLFNSRLKLFPGKLRSKWSGPFVIKEVKPYGVVEIEDPTSKRSWMVNGQRLKPYLGGDFERLIAKLELSDP</sequence>
<organism evidence="8 9">
    <name type="scientific">Cajanus cajan</name>
    <name type="common">Pigeon pea</name>
    <name type="synonym">Cajanus indicus</name>
    <dbReference type="NCBI Taxonomy" id="3821"/>
    <lineage>
        <taxon>Eukaryota</taxon>
        <taxon>Viridiplantae</taxon>
        <taxon>Streptophyta</taxon>
        <taxon>Embryophyta</taxon>
        <taxon>Tracheophyta</taxon>
        <taxon>Spermatophyta</taxon>
        <taxon>Magnoliopsida</taxon>
        <taxon>eudicotyledons</taxon>
        <taxon>Gunneridae</taxon>
        <taxon>Pentapetalae</taxon>
        <taxon>rosids</taxon>
        <taxon>fabids</taxon>
        <taxon>Fabales</taxon>
        <taxon>Fabaceae</taxon>
        <taxon>Papilionoideae</taxon>
        <taxon>50 kb inversion clade</taxon>
        <taxon>NPAAA clade</taxon>
        <taxon>indigoferoid/millettioid clade</taxon>
        <taxon>Phaseoleae</taxon>
        <taxon>Cajanus</taxon>
    </lineage>
</organism>
<evidence type="ECO:0000256" key="2">
    <source>
        <dbReference type="ARBA" id="ARBA00022695"/>
    </source>
</evidence>
<dbReference type="Pfam" id="PF17917">
    <property type="entry name" value="RT_RNaseH"/>
    <property type="match status" value="1"/>
</dbReference>
<evidence type="ECO:0000256" key="3">
    <source>
        <dbReference type="ARBA" id="ARBA00022722"/>
    </source>
</evidence>
<dbReference type="OMA" id="EWNANCE"/>
<dbReference type="PANTHER" id="PTHR37984:SF5">
    <property type="entry name" value="PROTEIN NYNRIN-LIKE"/>
    <property type="match status" value="1"/>
</dbReference>
<keyword evidence="5" id="KW-0378">Hydrolase</keyword>
<dbReference type="Pfam" id="PF00078">
    <property type="entry name" value="RVT_1"/>
    <property type="match status" value="1"/>
</dbReference>
<dbReference type="FunFam" id="3.30.70.270:FF:000020">
    <property type="entry name" value="Transposon Tf2-6 polyprotein-like Protein"/>
    <property type="match status" value="1"/>
</dbReference>
<dbReference type="FunFam" id="3.10.20.370:FF:000001">
    <property type="entry name" value="Retrovirus-related Pol polyprotein from transposon 17.6-like protein"/>
    <property type="match status" value="1"/>
</dbReference>
<evidence type="ECO:0000256" key="1">
    <source>
        <dbReference type="ARBA" id="ARBA00022679"/>
    </source>
</evidence>
<accession>A0A151R1Y4</accession>
<evidence type="ECO:0000259" key="7">
    <source>
        <dbReference type="PROSITE" id="PS50994"/>
    </source>
</evidence>
<dbReference type="PROSITE" id="PS50994">
    <property type="entry name" value="INTEGRASE"/>
    <property type="match status" value="1"/>
</dbReference>
<dbReference type="EMBL" id="KQ484206">
    <property type="protein sequence ID" value="KYP36512.1"/>
    <property type="molecule type" value="Genomic_DNA"/>
</dbReference>
<reference evidence="8" key="1">
    <citation type="journal article" date="2012" name="Nat. Biotechnol.">
        <title>Draft genome sequence of pigeonpea (Cajanus cajan), an orphan legume crop of resource-poor farmers.</title>
        <authorList>
            <person name="Varshney R.K."/>
            <person name="Chen W."/>
            <person name="Li Y."/>
            <person name="Bharti A.K."/>
            <person name="Saxena R.K."/>
            <person name="Schlueter J.A."/>
            <person name="Donoghue M.T."/>
            <person name="Azam S."/>
            <person name="Fan G."/>
            <person name="Whaley A.M."/>
            <person name="Farmer A.D."/>
            <person name="Sheridan J."/>
            <person name="Iwata A."/>
            <person name="Tuteja R."/>
            <person name="Penmetsa R.V."/>
            <person name="Wu W."/>
            <person name="Upadhyaya H.D."/>
            <person name="Yang S.P."/>
            <person name="Shah T."/>
            <person name="Saxena K.B."/>
            <person name="Michael T."/>
            <person name="McCombie W.R."/>
            <person name="Yang B."/>
            <person name="Zhang G."/>
            <person name="Yang H."/>
            <person name="Wang J."/>
            <person name="Spillane C."/>
            <person name="Cook D.R."/>
            <person name="May G.D."/>
            <person name="Xu X."/>
            <person name="Jackson S.A."/>
        </authorList>
    </citation>
    <scope>NUCLEOTIDE SEQUENCE [LARGE SCALE GENOMIC DNA]</scope>
</reference>
<dbReference type="SUPFAM" id="SSF56672">
    <property type="entry name" value="DNA/RNA polymerases"/>
    <property type="match status" value="1"/>
</dbReference>
<dbReference type="GO" id="GO:0016787">
    <property type="term" value="F:hydrolase activity"/>
    <property type="evidence" value="ECO:0007669"/>
    <property type="project" value="UniProtKB-KW"/>
</dbReference>
<proteinExistence type="predicted"/>
<dbReference type="InterPro" id="IPR000477">
    <property type="entry name" value="RT_dom"/>
</dbReference>
<evidence type="ECO:0000313" key="8">
    <source>
        <dbReference type="EMBL" id="KYP36512.1"/>
    </source>
</evidence>
<evidence type="ECO:0000256" key="6">
    <source>
        <dbReference type="ARBA" id="ARBA00022918"/>
    </source>
</evidence>
<keyword evidence="9" id="KW-1185">Reference proteome</keyword>
<dbReference type="InterPro" id="IPR041373">
    <property type="entry name" value="RT_RNaseH"/>
</dbReference>
<keyword evidence="6" id="KW-0695">RNA-directed DNA polymerase</keyword>
<dbReference type="CDD" id="cd01647">
    <property type="entry name" value="RT_LTR"/>
    <property type="match status" value="1"/>
</dbReference>
<gene>
    <name evidence="8" type="ORF">KK1_042369</name>
</gene>
<dbReference type="Gene3D" id="3.30.70.270">
    <property type="match status" value="2"/>
</dbReference>
<dbReference type="PANTHER" id="PTHR37984">
    <property type="entry name" value="PROTEIN CBG26694"/>
    <property type="match status" value="1"/>
</dbReference>
<dbReference type="GO" id="GO:0015074">
    <property type="term" value="P:DNA integration"/>
    <property type="evidence" value="ECO:0007669"/>
    <property type="project" value="InterPro"/>
</dbReference>
<dbReference type="InterPro" id="IPR043128">
    <property type="entry name" value="Rev_trsase/Diguanyl_cyclase"/>
</dbReference>
<keyword evidence="2" id="KW-0548">Nucleotidyltransferase</keyword>
<dbReference type="SUPFAM" id="SSF53098">
    <property type="entry name" value="Ribonuclease H-like"/>
    <property type="match status" value="1"/>
</dbReference>
<dbReference type="InterPro" id="IPR050951">
    <property type="entry name" value="Retrovirus_Pol_polyprotein"/>
</dbReference>
<protein>
    <submittedName>
        <fullName evidence="8">Transposon Ty3-I Gag-Pol polyprotein</fullName>
    </submittedName>
</protein>
<dbReference type="AlphaFoldDB" id="A0A151R1Y4"/>
<evidence type="ECO:0000313" key="9">
    <source>
        <dbReference type="Proteomes" id="UP000075243"/>
    </source>
</evidence>
<dbReference type="GO" id="GO:0003676">
    <property type="term" value="F:nucleic acid binding"/>
    <property type="evidence" value="ECO:0007669"/>
    <property type="project" value="InterPro"/>
</dbReference>
<dbReference type="Pfam" id="PF00665">
    <property type="entry name" value="rve"/>
    <property type="match status" value="1"/>
</dbReference>
<dbReference type="GO" id="GO:0003964">
    <property type="term" value="F:RNA-directed DNA polymerase activity"/>
    <property type="evidence" value="ECO:0007669"/>
    <property type="project" value="UniProtKB-KW"/>
</dbReference>
<keyword evidence="4" id="KW-0255">Endonuclease</keyword>
<feature type="domain" description="Integrase catalytic" evidence="7">
    <location>
        <begin position="484"/>
        <end position="581"/>
    </location>
</feature>
<dbReference type="InterPro" id="IPR043502">
    <property type="entry name" value="DNA/RNA_pol_sf"/>
</dbReference>
<keyword evidence="1" id="KW-0808">Transferase</keyword>
<dbReference type="Gene3D" id="3.30.420.10">
    <property type="entry name" value="Ribonuclease H-like superfamily/Ribonuclease H"/>
    <property type="match status" value="2"/>
</dbReference>
<dbReference type="InterPro" id="IPR001584">
    <property type="entry name" value="Integrase_cat-core"/>
</dbReference>
<dbReference type="CDD" id="cd09274">
    <property type="entry name" value="RNase_HI_RT_Ty3"/>
    <property type="match status" value="1"/>
</dbReference>
<evidence type="ECO:0000256" key="5">
    <source>
        <dbReference type="ARBA" id="ARBA00022801"/>
    </source>
</evidence>
<dbReference type="InterPro" id="IPR036397">
    <property type="entry name" value="RNaseH_sf"/>
</dbReference>
<dbReference type="InterPro" id="IPR041588">
    <property type="entry name" value="Integrase_H2C2"/>
</dbReference>
<keyword evidence="3" id="KW-0540">Nuclease</keyword>
<dbReference type="Gene3D" id="3.10.10.10">
    <property type="entry name" value="HIV Type 1 Reverse Transcriptase, subunit A, domain 1"/>
    <property type="match status" value="1"/>
</dbReference>
<dbReference type="Proteomes" id="UP000075243">
    <property type="component" value="Unassembled WGS sequence"/>
</dbReference>
<dbReference type="Pfam" id="PF17921">
    <property type="entry name" value="Integrase_H2C2"/>
    <property type="match status" value="1"/>
</dbReference>
<name>A0A151R1Y4_CAJCA</name>
<evidence type="ECO:0000256" key="4">
    <source>
        <dbReference type="ARBA" id="ARBA00022759"/>
    </source>
</evidence>